<reference evidence="9" key="1">
    <citation type="submission" date="2021-03" db="EMBL/GenBank/DDBJ databases">
        <authorList>
            <person name="Tagirdzhanova G."/>
        </authorList>
    </citation>
    <scope>NUCLEOTIDE SEQUENCE</scope>
</reference>
<feature type="transmembrane region" description="Helical" evidence="6">
    <location>
        <begin position="84"/>
        <end position="110"/>
    </location>
</feature>
<evidence type="ECO:0000256" key="1">
    <source>
        <dbReference type="ARBA" id="ARBA00004141"/>
    </source>
</evidence>
<keyword evidence="3 6" id="KW-1133">Transmembrane helix</keyword>
<dbReference type="PANTHER" id="PTHR37994">
    <property type="entry name" value="ARAE_2_N DOMAIN-CONTAINING PROTEIN-RELATED"/>
    <property type="match status" value="1"/>
</dbReference>
<feature type="transmembrane region" description="Helical" evidence="6">
    <location>
        <begin position="142"/>
        <end position="160"/>
    </location>
</feature>
<name>A0A8H3EUF7_9LECA</name>
<evidence type="ECO:0000259" key="7">
    <source>
        <dbReference type="Pfam" id="PF10337"/>
    </source>
</evidence>
<evidence type="ECO:0000313" key="9">
    <source>
        <dbReference type="EMBL" id="CAF9912859.1"/>
    </source>
</evidence>
<feature type="transmembrane region" description="Helical" evidence="6">
    <location>
        <begin position="839"/>
        <end position="859"/>
    </location>
</feature>
<dbReference type="InterPro" id="IPR018823">
    <property type="entry name" value="ArAE_2_N"/>
</dbReference>
<organism evidence="9 10">
    <name type="scientific">Alectoria fallacina</name>
    <dbReference type="NCBI Taxonomy" id="1903189"/>
    <lineage>
        <taxon>Eukaryota</taxon>
        <taxon>Fungi</taxon>
        <taxon>Dikarya</taxon>
        <taxon>Ascomycota</taxon>
        <taxon>Pezizomycotina</taxon>
        <taxon>Lecanoromycetes</taxon>
        <taxon>OSLEUM clade</taxon>
        <taxon>Lecanoromycetidae</taxon>
        <taxon>Lecanorales</taxon>
        <taxon>Lecanorineae</taxon>
        <taxon>Parmeliaceae</taxon>
        <taxon>Alectoria</taxon>
    </lineage>
</organism>
<feature type="compositionally biased region" description="Acidic residues" evidence="5">
    <location>
        <begin position="627"/>
        <end position="636"/>
    </location>
</feature>
<gene>
    <name evidence="9" type="ORF">ALECFALPRED_008327</name>
</gene>
<feature type="domain" description="Putative ER transporter 6TM N-terminal" evidence="7">
    <location>
        <begin position="119"/>
        <end position="226"/>
    </location>
</feature>
<dbReference type="Proteomes" id="UP000664203">
    <property type="component" value="Unassembled WGS sequence"/>
</dbReference>
<evidence type="ECO:0000256" key="6">
    <source>
        <dbReference type="SAM" id="Phobius"/>
    </source>
</evidence>
<feature type="region of interest" description="Disordered" evidence="5">
    <location>
        <begin position="607"/>
        <end position="676"/>
    </location>
</feature>
<sequence>MTETESVFQRGRRFGEKRAAAIWENLGKNNLWKRILKNVTATTLLVSICLIPGSRTAIGKAAYLGAITTVFGHPGRRFGQMAEALILVLSGTLLGVAWSLLGIYLGSLIIKEYPPAAYAIRAIFLAVVVLFHGYLRSKTPRLFIFVLLLVIVSVVSLTSTAKVVTPLSATSILYPILIAAGCITLVNICIFPEFSSRYLGQMTLDTLSDTVKTLGDAGTYFVESKKAVDKNGLKISEKGADASMVGSNGNLANGKSDLLEKKAIDLPKAPLHIKAKDTLYRSFAGKSKETEPNGSKPPSTTSLADLTNGKAKIRKKLSDCKAAQQECNFELAVSVLPPRNMKPISVQAMKKLVANTIAVISACESKFALLGSGEDGQASNQDKTKPDPEPVEGSKTAAVFALVGATSNLLTPELPLPHEEVKPEKLGTIIEQDKAELEMIKPKREIEFGDARLLRYLLARVAKPYEDLHRVVARTVEVVSACVAYAYDVPTLPSGVRVPKGILVVELDMQMDILQKALLQFDVDAASALEGAATMQELEGKEPDIMPREEVFLMSSFLLNVRQAASHIESMLKHSRELVERRQQRNGRRRIYAPHIKWSNWLYTGGEEDEALPNSGRKGNRQGASEEREDDEDDAESLNSKKSLLAHEGDLEKNAGTPKVLQPKRPEKVSKAQDSEREETPYSLCLRGQAADAVEWIQHSDDLLYAMKLGVAVFLVLWPAFVDSWNTWYSLNRGLWAALQLVLITEVSIGTSVWTFVLRGVGTTIGCIWGWAVVEARGGNQIVCAAMIFVALFPCVYVQLGTKYPKAGMVCVVSICVVALSTELDTVPGTPTENFLKRWIAFMIGGTVALIVEVVLLPVKARTRLVESLAAALEQINEMEKCIAAGIEQGVKIDVYAAANVVRFENANGKANTALGAAETFLPFCSNEPRIKGSFEGLALIYTEVLFVLHQIVDRMDNMLQLRTAYGSGPLEELNAQIYPYRRNVAGSITLTLFAIHGALTTKLPLPQFLPSARLAHLRMINRVREVVLDKVGGEGHDSHEITAKLARQRAVRRKYMSWNAASAAQAEIIEFLEELIDLTKLLVGANEFRSGLLTRPTYHDYAEKSQKQDAEVDGGELIAEARDEFRETPLDAAGATIRTRGTTLTSVNTGAGLTRRWRGKSLSSSSDGENVPASLRRIQSRKLEAGLRRQRTNESWKSQHQGV</sequence>
<comment type="subcellular location">
    <subcellularLocation>
        <location evidence="1">Membrane</location>
        <topology evidence="1">Multi-pass membrane protein</topology>
    </subcellularLocation>
</comment>
<keyword evidence="4 6" id="KW-0472">Membrane</keyword>
<feature type="region of interest" description="Disordered" evidence="5">
    <location>
        <begin position="373"/>
        <end position="392"/>
    </location>
</feature>
<feature type="transmembrane region" description="Helical" evidence="6">
    <location>
        <begin position="780"/>
        <end position="800"/>
    </location>
</feature>
<dbReference type="InterPro" id="IPR049453">
    <property type="entry name" value="Memb_transporter_dom"/>
</dbReference>
<dbReference type="Pfam" id="PF10337">
    <property type="entry name" value="ArAE_2_N"/>
    <property type="match status" value="2"/>
</dbReference>
<feature type="transmembrane region" description="Helical" evidence="6">
    <location>
        <begin position="116"/>
        <end position="135"/>
    </location>
</feature>
<feature type="region of interest" description="Disordered" evidence="5">
    <location>
        <begin position="1158"/>
        <end position="1204"/>
    </location>
</feature>
<dbReference type="GO" id="GO:0016020">
    <property type="term" value="C:membrane"/>
    <property type="evidence" value="ECO:0007669"/>
    <property type="project" value="UniProtKB-SubCell"/>
</dbReference>
<protein>
    <recommendedName>
        <fullName evidence="11">ER transporter 6TM N-terminal domain-containing protein</fullName>
    </recommendedName>
</protein>
<feature type="compositionally biased region" description="Basic and acidic residues" evidence="5">
    <location>
        <begin position="1182"/>
        <end position="1195"/>
    </location>
</feature>
<evidence type="ECO:0000256" key="5">
    <source>
        <dbReference type="SAM" id="MobiDB-lite"/>
    </source>
</evidence>
<keyword evidence="10" id="KW-1185">Reference proteome</keyword>
<evidence type="ECO:0008006" key="11">
    <source>
        <dbReference type="Google" id="ProtNLM"/>
    </source>
</evidence>
<feature type="transmembrane region" description="Helical" evidence="6">
    <location>
        <begin position="733"/>
        <end position="749"/>
    </location>
</feature>
<dbReference type="Pfam" id="PF13515">
    <property type="entry name" value="FUSC_2"/>
    <property type="match status" value="1"/>
</dbReference>
<evidence type="ECO:0000256" key="2">
    <source>
        <dbReference type="ARBA" id="ARBA00022692"/>
    </source>
</evidence>
<evidence type="ECO:0000313" key="10">
    <source>
        <dbReference type="Proteomes" id="UP000664203"/>
    </source>
</evidence>
<feature type="domain" description="Integral membrane bound transporter" evidence="8">
    <location>
        <begin position="727"/>
        <end position="852"/>
    </location>
</feature>
<evidence type="ECO:0000256" key="3">
    <source>
        <dbReference type="ARBA" id="ARBA00022989"/>
    </source>
</evidence>
<feature type="domain" description="Putative ER transporter 6TM N-terminal" evidence="7">
    <location>
        <begin position="32"/>
        <end position="103"/>
    </location>
</feature>
<comment type="caution">
    <text evidence="9">The sequence shown here is derived from an EMBL/GenBank/DDBJ whole genome shotgun (WGS) entry which is preliminary data.</text>
</comment>
<feature type="region of interest" description="Disordered" evidence="5">
    <location>
        <begin position="286"/>
        <end position="307"/>
    </location>
</feature>
<proteinExistence type="predicted"/>
<dbReference type="OrthoDB" id="68611at2759"/>
<dbReference type="AlphaFoldDB" id="A0A8H3EUF7"/>
<evidence type="ECO:0000256" key="4">
    <source>
        <dbReference type="ARBA" id="ARBA00023136"/>
    </source>
</evidence>
<feature type="compositionally biased region" description="Basic and acidic residues" evidence="5">
    <location>
        <begin position="664"/>
        <end position="676"/>
    </location>
</feature>
<dbReference type="PANTHER" id="PTHR37994:SF4">
    <property type="entry name" value="ER TRANSPORTER 6TM N-TERMINAL DOMAIN-CONTAINING PROTEIN-RELATED"/>
    <property type="match status" value="1"/>
</dbReference>
<dbReference type="EMBL" id="CAJPDR010000057">
    <property type="protein sequence ID" value="CAF9912859.1"/>
    <property type="molecule type" value="Genomic_DNA"/>
</dbReference>
<evidence type="ECO:0000259" key="8">
    <source>
        <dbReference type="Pfam" id="PF13515"/>
    </source>
</evidence>
<feature type="compositionally biased region" description="Polar residues" evidence="5">
    <location>
        <begin position="292"/>
        <end position="305"/>
    </location>
</feature>
<accession>A0A8H3EUF7</accession>
<feature type="transmembrane region" description="Helical" evidence="6">
    <location>
        <begin position="703"/>
        <end position="721"/>
    </location>
</feature>
<feature type="transmembrane region" description="Helical" evidence="6">
    <location>
        <begin position="172"/>
        <end position="192"/>
    </location>
</feature>
<keyword evidence="2 6" id="KW-0812">Transmembrane</keyword>